<dbReference type="KEGG" id="pchi:PC41400_26390"/>
<evidence type="ECO:0000313" key="1">
    <source>
        <dbReference type="EMBL" id="MCY9595227.1"/>
    </source>
</evidence>
<evidence type="ECO:0000313" key="2">
    <source>
        <dbReference type="EMBL" id="QAV21008.1"/>
    </source>
</evidence>
<dbReference type="Pfam" id="PF14398">
    <property type="entry name" value="ATPgrasp_YheCD"/>
    <property type="match status" value="1"/>
</dbReference>
<dbReference type="InterPro" id="IPR026838">
    <property type="entry name" value="YheC/D"/>
</dbReference>
<reference evidence="1 4" key="2">
    <citation type="submission" date="2022-05" db="EMBL/GenBank/DDBJ databases">
        <title>Genome Sequencing of Bee-Associated Microbes.</title>
        <authorList>
            <person name="Dunlap C."/>
        </authorList>
    </citation>
    <scope>NUCLEOTIDE SEQUENCE [LARGE SCALE GENOMIC DNA]</scope>
    <source>
        <strain evidence="1 4">NRRL B-23120</strain>
    </source>
</reference>
<dbReference type="EMBL" id="JAMDMJ010000006">
    <property type="protein sequence ID" value="MCY9595227.1"/>
    <property type="molecule type" value="Genomic_DNA"/>
</dbReference>
<dbReference type="EMBL" id="CP026520">
    <property type="protein sequence ID" value="QAV21008.1"/>
    <property type="molecule type" value="Genomic_DNA"/>
</dbReference>
<proteinExistence type="predicted"/>
<dbReference type="OrthoDB" id="7869153at2"/>
<dbReference type="Proteomes" id="UP001527202">
    <property type="component" value="Unassembled WGS sequence"/>
</dbReference>
<dbReference type="RefSeq" id="WP_042234575.1">
    <property type="nucleotide sequence ID" value="NZ_CP026520.1"/>
</dbReference>
<accession>A0A410X307</accession>
<organism evidence="2 3">
    <name type="scientific">Paenibacillus chitinolyticus</name>
    <dbReference type="NCBI Taxonomy" id="79263"/>
    <lineage>
        <taxon>Bacteria</taxon>
        <taxon>Bacillati</taxon>
        <taxon>Bacillota</taxon>
        <taxon>Bacilli</taxon>
        <taxon>Bacillales</taxon>
        <taxon>Paenibacillaceae</taxon>
        <taxon>Paenibacillus</taxon>
    </lineage>
</organism>
<dbReference type="AlphaFoldDB" id="A0A410X307"/>
<evidence type="ECO:0000313" key="4">
    <source>
        <dbReference type="Proteomes" id="UP001527202"/>
    </source>
</evidence>
<gene>
    <name evidence="1" type="ORF">M5X16_05500</name>
    <name evidence="2" type="ORF">PC41400_26390</name>
</gene>
<keyword evidence="4" id="KW-1185">Reference proteome</keyword>
<sequence>MAVPARSNKWSKYKFMRNAAGLVPHLPATSPMSERSFREMSERYGRVVVKPVGGMQGQGIFHVSCLPDGRYEVQHENRKIKLAGRRETYAFLRKQIGSQGYIVQQSIDRATVGERAFDLRIIVQRKKNSRRWVVTGRVAKVVGSGYFVSNTSRKGQLLLLDEALGRSSLHRLSRKALQERIDGVALACAKTLTEHFPRQVIYGIDIGLDKRGNAWIFEGNLYPALSHFVKLKDKTMYRRIKAYGEGQ</sequence>
<evidence type="ECO:0000313" key="3">
    <source>
        <dbReference type="Proteomes" id="UP000288943"/>
    </source>
</evidence>
<dbReference type="GeneID" id="95378323"/>
<dbReference type="Proteomes" id="UP000288943">
    <property type="component" value="Chromosome"/>
</dbReference>
<dbReference type="SUPFAM" id="SSF56059">
    <property type="entry name" value="Glutathione synthetase ATP-binding domain-like"/>
    <property type="match status" value="1"/>
</dbReference>
<reference evidence="2 3" key="1">
    <citation type="submission" date="2018-01" db="EMBL/GenBank/DDBJ databases">
        <title>The whole genome sequencing and assembly of Paenibacillus chitinolyticus KCCM 41400 strain.</title>
        <authorList>
            <person name="Kim J.-Y."/>
            <person name="Park M.-K."/>
            <person name="Lee Y.-J."/>
            <person name="Yi H."/>
            <person name="Bahn Y.-S."/>
            <person name="Kim J.F."/>
            <person name="Lee D.-W."/>
        </authorList>
    </citation>
    <scope>NUCLEOTIDE SEQUENCE [LARGE SCALE GENOMIC DNA]</scope>
    <source>
        <strain evidence="2 3">KCCM 41400</strain>
    </source>
</reference>
<name>A0A410X307_9BACL</name>
<protein>
    <submittedName>
        <fullName evidence="1">YheC/YheD family protein</fullName>
    </submittedName>
</protein>
<dbReference type="Gene3D" id="3.30.470.20">
    <property type="entry name" value="ATP-grasp fold, B domain"/>
    <property type="match status" value="1"/>
</dbReference>